<proteinExistence type="predicted"/>
<protein>
    <submittedName>
        <fullName evidence="2">Nuclear transport factor 2 family protein</fullName>
    </submittedName>
</protein>
<dbReference type="SUPFAM" id="SSF54427">
    <property type="entry name" value="NTF2-like"/>
    <property type="match status" value="1"/>
</dbReference>
<dbReference type="Proteomes" id="UP001056035">
    <property type="component" value="Chromosome"/>
</dbReference>
<keyword evidence="3" id="KW-1185">Reference proteome</keyword>
<dbReference type="Pfam" id="PF12680">
    <property type="entry name" value="SnoaL_2"/>
    <property type="match status" value="1"/>
</dbReference>
<accession>A0ABY5DWL7</accession>
<gene>
    <name evidence="2" type="ORF">NBH00_04655</name>
</gene>
<reference evidence="2 3" key="1">
    <citation type="submission" date="2022-06" db="EMBL/GenBank/DDBJ databases">
        <title>Paraconexibacter antarcticus.</title>
        <authorList>
            <person name="Kim C.S."/>
        </authorList>
    </citation>
    <scope>NUCLEOTIDE SEQUENCE [LARGE SCALE GENOMIC DNA]</scope>
    <source>
        <strain evidence="2 3">02-257</strain>
    </source>
</reference>
<dbReference type="Gene3D" id="3.10.450.50">
    <property type="match status" value="1"/>
</dbReference>
<dbReference type="InterPro" id="IPR032710">
    <property type="entry name" value="NTF2-like_dom_sf"/>
</dbReference>
<organism evidence="2 3">
    <name type="scientific">Paraconexibacter antarcticus</name>
    <dbReference type="NCBI Taxonomy" id="2949664"/>
    <lineage>
        <taxon>Bacteria</taxon>
        <taxon>Bacillati</taxon>
        <taxon>Actinomycetota</taxon>
        <taxon>Thermoleophilia</taxon>
        <taxon>Solirubrobacterales</taxon>
        <taxon>Paraconexibacteraceae</taxon>
        <taxon>Paraconexibacter</taxon>
    </lineage>
</organism>
<evidence type="ECO:0000259" key="1">
    <source>
        <dbReference type="Pfam" id="PF12680"/>
    </source>
</evidence>
<evidence type="ECO:0000313" key="2">
    <source>
        <dbReference type="EMBL" id="UTI65506.1"/>
    </source>
</evidence>
<dbReference type="EMBL" id="CP098502">
    <property type="protein sequence ID" value="UTI65506.1"/>
    <property type="molecule type" value="Genomic_DNA"/>
</dbReference>
<evidence type="ECO:0000313" key="3">
    <source>
        <dbReference type="Proteomes" id="UP001056035"/>
    </source>
</evidence>
<dbReference type="InterPro" id="IPR037401">
    <property type="entry name" value="SnoaL-like"/>
</dbReference>
<feature type="domain" description="SnoaL-like" evidence="1">
    <location>
        <begin position="10"/>
        <end position="113"/>
    </location>
</feature>
<sequence>MIEGEHEGIVRGFLTASRARDLDACAALLAPDVDWHVPSGFPFGGHHTGVDAVRGYLTDLWVFFDDVDLGAPELHVAGASVMAIGTVTVVTLNGKRHELEYAQLFAIEDGLIATYRERGDAGRMVKVVSAEMAFDGDARR</sequence>
<name>A0ABY5DWL7_9ACTN</name>
<dbReference type="RefSeq" id="WP_254572186.1">
    <property type="nucleotide sequence ID" value="NZ_CP098502.1"/>
</dbReference>